<dbReference type="CDD" id="cd16151">
    <property type="entry name" value="sulfatase_like"/>
    <property type="match status" value="1"/>
</dbReference>
<dbReference type="InterPro" id="IPR024607">
    <property type="entry name" value="Sulfatase_CS"/>
</dbReference>
<dbReference type="InterPro" id="IPR017850">
    <property type="entry name" value="Alkaline_phosphatase_core_sf"/>
</dbReference>
<dbReference type="PANTHER" id="PTHR42693">
    <property type="entry name" value="ARYLSULFATASE FAMILY MEMBER"/>
    <property type="match status" value="1"/>
</dbReference>
<sequence length="461" mass="50937">VNEVLLRAMAILIPKQFTTRLFLLVIGSFALSNATEAATAKKPYNVILIMADDSAVDNYGCYGSTFFKTPRLDGLARTGARFKHCYSEPVCTPSRVKIMTGRDGIRNYVQFGTLDRDEITFGTMMKQAGYATAIAGKWQLHGGNRGTLAPACGFDTYCLWNYPGTERSRYWNPSIMQDGKLLQTSKDDYGPDIFANFIINFIGENKNKPFFAYYPMVLVHSPFPKTPDNVGTDGKTGQAKGEALGNFRGMTLYADKLVGKIIDTLESHGLRKNTVVIFTTDNGTHRSLTYPFGKEERTGEKAFATDGGSHSPLIINCPGTVPAGIVSDDLVDFSDMMPTIAAITGAKLPNVELDGQSFWPQCLGQAGNPREWVFQYYYPKYTLAAKNHGQGVNGLEIIWAQNQHFKLYRDGTLYSTSDRHEETPIKLGGDKETDAVRTLLQGALDSMPSKARKLQAKKIKS</sequence>
<dbReference type="AlphaFoldDB" id="A0A381T8C5"/>
<name>A0A381T8C5_9ZZZZ</name>
<proteinExistence type="inferred from homology"/>
<protein>
    <recommendedName>
        <fullName evidence="5">Sulfatase N-terminal domain-containing protein</fullName>
    </recommendedName>
</protein>
<dbReference type="InterPro" id="IPR050738">
    <property type="entry name" value="Sulfatase"/>
</dbReference>
<dbReference type="Pfam" id="PF00884">
    <property type="entry name" value="Sulfatase"/>
    <property type="match status" value="1"/>
</dbReference>
<evidence type="ECO:0000256" key="3">
    <source>
        <dbReference type="ARBA" id="ARBA00022801"/>
    </source>
</evidence>
<gene>
    <name evidence="6" type="ORF">METZ01_LOCUS64635</name>
</gene>
<evidence type="ECO:0000259" key="5">
    <source>
        <dbReference type="Pfam" id="PF00884"/>
    </source>
</evidence>
<accession>A0A381T8C5</accession>
<organism evidence="6">
    <name type="scientific">marine metagenome</name>
    <dbReference type="NCBI Taxonomy" id="408172"/>
    <lineage>
        <taxon>unclassified sequences</taxon>
        <taxon>metagenomes</taxon>
        <taxon>ecological metagenomes</taxon>
    </lineage>
</organism>
<evidence type="ECO:0000313" key="6">
    <source>
        <dbReference type="EMBL" id="SVA11781.1"/>
    </source>
</evidence>
<comment type="similarity">
    <text evidence="1">Belongs to the sulfatase family.</text>
</comment>
<dbReference type="EMBL" id="UINC01004100">
    <property type="protein sequence ID" value="SVA11781.1"/>
    <property type="molecule type" value="Genomic_DNA"/>
</dbReference>
<dbReference type="PROSITE" id="PS00523">
    <property type="entry name" value="SULFATASE_1"/>
    <property type="match status" value="1"/>
</dbReference>
<keyword evidence="2" id="KW-0479">Metal-binding</keyword>
<dbReference type="SUPFAM" id="SSF53649">
    <property type="entry name" value="Alkaline phosphatase-like"/>
    <property type="match status" value="1"/>
</dbReference>
<dbReference type="GO" id="GO:0046872">
    <property type="term" value="F:metal ion binding"/>
    <property type="evidence" value="ECO:0007669"/>
    <property type="project" value="UniProtKB-KW"/>
</dbReference>
<dbReference type="InterPro" id="IPR000917">
    <property type="entry name" value="Sulfatase_N"/>
</dbReference>
<reference evidence="6" key="1">
    <citation type="submission" date="2018-05" db="EMBL/GenBank/DDBJ databases">
        <authorList>
            <person name="Lanie J.A."/>
            <person name="Ng W.-L."/>
            <person name="Kazmierczak K.M."/>
            <person name="Andrzejewski T.M."/>
            <person name="Davidsen T.M."/>
            <person name="Wayne K.J."/>
            <person name="Tettelin H."/>
            <person name="Glass J.I."/>
            <person name="Rusch D."/>
            <person name="Podicherti R."/>
            <person name="Tsui H.-C.T."/>
            <person name="Winkler M.E."/>
        </authorList>
    </citation>
    <scope>NUCLEOTIDE SEQUENCE</scope>
</reference>
<evidence type="ECO:0000256" key="4">
    <source>
        <dbReference type="ARBA" id="ARBA00022837"/>
    </source>
</evidence>
<evidence type="ECO:0000256" key="2">
    <source>
        <dbReference type="ARBA" id="ARBA00022723"/>
    </source>
</evidence>
<feature type="non-terminal residue" evidence="6">
    <location>
        <position position="1"/>
    </location>
</feature>
<keyword evidence="3" id="KW-0378">Hydrolase</keyword>
<feature type="domain" description="Sulfatase N-terminal" evidence="5">
    <location>
        <begin position="45"/>
        <end position="345"/>
    </location>
</feature>
<evidence type="ECO:0000256" key="1">
    <source>
        <dbReference type="ARBA" id="ARBA00008779"/>
    </source>
</evidence>
<keyword evidence="4" id="KW-0106">Calcium</keyword>
<dbReference type="Gene3D" id="3.40.720.10">
    <property type="entry name" value="Alkaline Phosphatase, subunit A"/>
    <property type="match status" value="1"/>
</dbReference>
<dbReference type="PANTHER" id="PTHR42693:SF53">
    <property type="entry name" value="ENDO-4-O-SULFATASE"/>
    <property type="match status" value="1"/>
</dbReference>
<dbReference type="GO" id="GO:0004065">
    <property type="term" value="F:arylsulfatase activity"/>
    <property type="evidence" value="ECO:0007669"/>
    <property type="project" value="TreeGrafter"/>
</dbReference>